<dbReference type="AlphaFoldDB" id="A0A3S1B4C8"/>
<protein>
    <submittedName>
        <fullName evidence="2">Uncharacterized protein</fullName>
    </submittedName>
</protein>
<keyword evidence="3" id="KW-1185">Reference proteome</keyword>
<dbReference type="InterPro" id="IPR009003">
    <property type="entry name" value="Peptidase_S1_PA"/>
</dbReference>
<evidence type="ECO:0000313" key="3">
    <source>
        <dbReference type="Proteomes" id="UP000271974"/>
    </source>
</evidence>
<accession>A0A3S1B4C8</accession>
<dbReference type="Proteomes" id="UP000271974">
    <property type="component" value="Unassembled WGS sequence"/>
</dbReference>
<gene>
    <name evidence="2" type="ORF">EGW08_012687</name>
</gene>
<dbReference type="SUPFAM" id="SSF50494">
    <property type="entry name" value="Trypsin-like serine proteases"/>
    <property type="match status" value="1"/>
</dbReference>
<reference evidence="2 3" key="1">
    <citation type="submission" date="2019-01" db="EMBL/GenBank/DDBJ databases">
        <title>A draft genome assembly of the solar-powered sea slug Elysia chlorotica.</title>
        <authorList>
            <person name="Cai H."/>
            <person name="Li Q."/>
            <person name="Fang X."/>
            <person name="Li J."/>
            <person name="Curtis N.E."/>
            <person name="Altenburger A."/>
            <person name="Shibata T."/>
            <person name="Feng M."/>
            <person name="Maeda T."/>
            <person name="Schwartz J.A."/>
            <person name="Shigenobu S."/>
            <person name="Lundholm N."/>
            <person name="Nishiyama T."/>
            <person name="Yang H."/>
            <person name="Hasebe M."/>
            <person name="Li S."/>
            <person name="Pierce S.K."/>
            <person name="Wang J."/>
        </authorList>
    </citation>
    <scope>NUCLEOTIDE SEQUENCE [LARGE SCALE GENOMIC DNA]</scope>
    <source>
        <strain evidence="2">EC2010</strain>
        <tissue evidence="2">Whole organism of an adult</tissue>
    </source>
</reference>
<evidence type="ECO:0000256" key="1">
    <source>
        <dbReference type="SAM" id="MobiDB-lite"/>
    </source>
</evidence>
<feature type="compositionally biased region" description="Basic and acidic residues" evidence="1">
    <location>
        <begin position="1"/>
        <end position="10"/>
    </location>
</feature>
<comment type="caution">
    <text evidence="2">The sequence shown here is derived from an EMBL/GenBank/DDBJ whole genome shotgun (WGS) entry which is preliminary data.</text>
</comment>
<name>A0A3S1B4C8_ELYCH</name>
<feature type="region of interest" description="Disordered" evidence="1">
    <location>
        <begin position="1"/>
        <end position="20"/>
    </location>
</feature>
<sequence>MAAQYEKIDDTCTENPESTKSNYYYKEEHLEIDLFQQERDLRHRQLTCTKNPGHENFYPVKEVGLDDLPLSIRYQEVLDYIQAASPLVVRIRVKQTSSKRLKDDPFQTFVDRRVFRGCTGCVTKAVDVNRIHDFKCEQESCMLQSYKHSVYGFVEVHTNRHVIHDDFEAKSAEVDFFFDSPDNKMSILTLTGHSIRVDQANDESIILQCVTHDVGFIRKIARLVEKAQEAGAAIPRAIKDCSMTDYAIVISHPHGSAKVVSVGRLVEYRKAPERHGSLMKRLLRHVSGKQRLRLRVTNYDTPTCSGCTGAPVITGYDDGWGWWAMGHSTADLNAGLNMAFTV</sequence>
<evidence type="ECO:0000313" key="2">
    <source>
        <dbReference type="EMBL" id="RUS79557.1"/>
    </source>
</evidence>
<dbReference type="EMBL" id="RQTK01000444">
    <property type="protein sequence ID" value="RUS79557.1"/>
    <property type="molecule type" value="Genomic_DNA"/>
</dbReference>
<organism evidence="2 3">
    <name type="scientific">Elysia chlorotica</name>
    <name type="common">Eastern emerald elysia</name>
    <name type="synonym">Sea slug</name>
    <dbReference type="NCBI Taxonomy" id="188477"/>
    <lineage>
        <taxon>Eukaryota</taxon>
        <taxon>Metazoa</taxon>
        <taxon>Spiralia</taxon>
        <taxon>Lophotrochozoa</taxon>
        <taxon>Mollusca</taxon>
        <taxon>Gastropoda</taxon>
        <taxon>Heterobranchia</taxon>
        <taxon>Euthyneura</taxon>
        <taxon>Panpulmonata</taxon>
        <taxon>Sacoglossa</taxon>
        <taxon>Placobranchoidea</taxon>
        <taxon>Plakobranchidae</taxon>
        <taxon>Elysia</taxon>
    </lineage>
</organism>
<dbReference type="OrthoDB" id="6077776at2759"/>
<proteinExistence type="predicted"/>